<proteinExistence type="predicted"/>
<gene>
    <name evidence="1" type="ORF">SJ05684_c14400</name>
</gene>
<evidence type="ECO:0000313" key="2">
    <source>
        <dbReference type="Proteomes" id="UP000217211"/>
    </source>
</evidence>
<protein>
    <submittedName>
        <fullName evidence="1">Uncharacterized protein</fullName>
    </submittedName>
</protein>
<dbReference type="AlphaFoldDB" id="A0A249PAE7"/>
<dbReference type="Proteomes" id="UP000217211">
    <property type="component" value="Chromosome"/>
</dbReference>
<name>A0A249PAE7_9HYPH</name>
<accession>A0A249PAE7</accession>
<dbReference type="KEGG" id="esj:SJ05684_c14400"/>
<dbReference type="EMBL" id="CP023067">
    <property type="protein sequence ID" value="ASY62888.1"/>
    <property type="molecule type" value="Genomic_DNA"/>
</dbReference>
<reference evidence="1 2" key="1">
    <citation type="submission" date="2017-08" db="EMBL/GenBank/DDBJ databases">
        <title>Multipartite genome sequences of Sinorhizobium species nodulating soybeans.</title>
        <authorList>
            <person name="Tian C.F."/>
        </authorList>
    </citation>
    <scope>NUCLEOTIDE SEQUENCE [LARGE SCALE GENOMIC DNA]</scope>
    <source>
        <strain evidence="1 2">CCBAU 05684</strain>
    </source>
</reference>
<evidence type="ECO:0000313" key="1">
    <source>
        <dbReference type="EMBL" id="ASY62888.1"/>
    </source>
</evidence>
<organism evidence="1 2">
    <name type="scientific">Sinorhizobium sojae CCBAU 05684</name>
    <dbReference type="NCBI Taxonomy" id="716928"/>
    <lineage>
        <taxon>Bacteria</taxon>
        <taxon>Pseudomonadati</taxon>
        <taxon>Pseudomonadota</taxon>
        <taxon>Alphaproteobacteria</taxon>
        <taxon>Hyphomicrobiales</taxon>
        <taxon>Rhizobiaceae</taxon>
        <taxon>Sinorhizobium/Ensifer group</taxon>
        <taxon>Sinorhizobium</taxon>
    </lineage>
</organism>
<keyword evidence="2" id="KW-1185">Reference proteome</keyword>
<sequence>MISTARSFPKPSSGSLLSFAGVKRQLLDICVSGSAGTPSATPFGRLRIAGSADSSDRPRCLGFSAFSFLPNI</sequence>